<evidence type="ECO:0000256" key="10">
    <source>
        <dbReference type="RuleBase" id="RU003355"/>
    </source>
</evidence>
<keyword evidence="7 9" id="KW-0720">Serine protease</keyword>
<accession>A0A5C3EU30</accession>
<dbReference type="Proteomes" id="UP000323386">
    <property type="component" value="Unassembled WGS sequence"/>
</dbReference>
<dbReference type="InterPro" id="IPR010435">
    <property type="entry name" value="C5a/SBT2-like_Fn3"/>
</dbReference>
<keyword evidence="2" id="KW-0134">Cell wall</keyword>
<dbReference type="GO" id="GO:0016020">
    <property type="term" value="C:membrane"/>
    <property type="evidence" value="ECO:0007669"/>
    <property type="project" value="InterPro"/>
</dbReference>
<keyword evidence="3" id="KW-0964">Secreted</keyword>
<keyword evidence="17" id="KW-1185">Reference proteome</keyword>
<keyword evidence="6 9" id="KW-0378">Hydrolase</keyword>
<dbReference type="InterPro" id="IPR022398">
    <property type="entry name" value="Peptidase_S8_His-AS"/>
</dbReference>
<dbReference type="PROSITE" id="PS00136">
    <property type="entry name" value="SUBTILASE_ASP"/>
    <property type="match status" value="1"/>
</dbReference>
<evidence type="ECO:0000256" key="11">
    <source>
        <dbReference type="SAM" id="MobiDB-lite"/>
    </source>
</evidence>
<evidence type="ECO:0000259" key="13">
    <source>
        <dbReference type="Pfam" id="PF00082"/>
    </source>
</evidence>
<dbReference type="GO" id="GO:0006508">
    <property type="term" value="P:proteolysis"/>
    <property type="evidence" value="ECO:0007669"/>
    <property type="project" value="UniProtKB-KW"/>
</dbReference>
<evidence type="ECO:0000256" key="9">
    <source>
        <dbReference type="PROSITE-ProRule" id="PRU01240"/>
    </source>
</evidence>
<feature type="active site" description="Charge relay system" evidence="8 9">
    <location>
        <position position="604"/>
    </location>
</feature>
<dbReference type="InterPro" id="IPR046450">
    <property type="entry name" value="PA_dom_sf"/>
</dbReference>
<evidence type="ECO:0000313" key="17">
    <source>
        <dbReference type="Proteomes" id="UP000323386"/>
    </source>
</evidence>
<feature type="compositionally biased region" description="Low complexity" evidence="11">
    <location>
        <begin position="926"/>
        <end position="943"/>
    </location>
</feature>
<evidence type="ECO:0000313" key="16">
    <source>
        <dbReference type="EMBL" id="SPO35863.1"/>
    </source>
</evidence>
<dbReference type="CDD" id="cd07489">
    <property type="entry name" value="Peptidases_S8_5"/>
    <property type="match status" value="1"/>
</dbReference>
<dbReference type="EMBL" id="OOIP01000003">
    <property type="protein sequence ID" value="SPO35863.1"/>
    <property type="molecule type" value="Genomic_DNA"/>
</dbReference>
<organism evidence="16 17">
    <name type="scientific">Pseudozyma flocculosa</name>
    <dbReference type="NCBI Taxonomy" id="84751"/>
    <lineage>
        <taxon>Eukaryota</taxon>
        <taxon>Fungi</taxon>
        <taxon>Dikarya</taxon>
        <taxon>Basidiomycota</taxon>
        <taxon>Ustilaginomycotina</taxon>
        <taxon>Ustilaginomycetes</taxon>
        <taxon>Ustilaginales</taxon>
        <taxon>Ustilaginaceae</taxon>
        <taxon>Pseudozyma</taxon>
    </lineage>
</organism>
<feature type="signal peptide" evidence="12">
    <location>
        <begin position="1"/>
        <end position="27"/>
    </location>
</feature>
<feature type="chain" id="PRO_5022873662" evidence="12">
    <location>
        <begin position="28"/>
        <end position="1078"/>
    </location>
</feature>
<dbReference type="Gene3D" id="3.40.50.200">
    <property type="entry name" value="Peptidase S8/S53 domain"/>
    <property type="match status" value="1"/>
</dbReference>
<dbReference type="InterPro" id="IPR015500">
    <property type="entry name" value="Peptidase_S8_subtilisin-rel"/>
</dbReference>
<name>A0A5C3EU30_9BASI</name>
<dbReference type="PROSITE" id="PS00138">
    <property type="entry name" value="SUBTILASE_SER"/>
    <property type="match status" value="1"/>
</dbReference>
<dbReference type="InterPro" id="IPR050131">
    <property type="entry name" value="Peptidase_S8_subtilisin-like"/>
</dbReference>
<keyword evidence="4 9" id="KW-0645">Protease</keyword>
<dbReference type="Pfam" id="PF06280">
    <property type="entry name" value="fn3_5"/>
    <property type="match status" value="1"/>
</dbReference>
<dbReference type="InterPro" id="IPR000209">
    <property type="entry name" value="Peptidase_S8/S53_dom"/>
</dbReference>
<evidence type="ECO:0000259" key="14">
    <source>
        <dbReference type="Pfam" id="PF02225"/>
    </source>
</evidence>
<reference evidence="16 17" key="1">
    <citation type="submission" date="2018-03" db="EMBL/GenBank/DDBJ databases">
        <authorList>
            <person name="Guldener U."/>
        </authorList>
    </citation>
    <scope>NUCLEOTIDE SEQUENCE [LARGE SCALE GENOMIC DNA]</scope>
    <source>
        <strain evidence="16 17">DAOM196992</strain>
    </source>
</reference>
<dbReference type="GO" id="GO:0005615">
    <property type="term" value="C:extracellular space"/>
    <property type="evidence" value="ECO:0007669"/>
    <property type="project" value="TreeGrafter"/>
</dbReference>
<dbReference type="InterPro" id="IPR023827">
    <property type="entry name" value="Peptidase_S8_Asp-AS"/>
</dbReference>
<feature type="region of interest" description="Disordered" evidence="11">
    <location>
        <begin position="921"/>
        <end position="973"/>
    </location>
</feature>
<dbReference type="PANTHER" id="PTHR43806">
    <property type="entry name" value="PEPTIDASE S8"/>
    <property type="match status" value="1"/>
</dbReference>
<dbReference type="PROSITE" id="PS00137">
    <property type="entry name" value="SUBTILASE_HIS"/>
    <property type="match status" value="1"/>
</dbReference>
<evidence type="ECO:0000256" key="8">
    <source>
        <dbReference type="PIRSR" id="PIRSR615500-1"/>
    </source>
</evidence>
<feature type="domain" description="PA" evidence="14">
    <location>
        <begin position="453"/>
        <end position="527"/>
    </location>
</feature>
<sequence>MKVSSLLLAGPLAMATILASGPTAALAADTAASQRNAGPLPMQGVSRTAAEKNAQISRPKVALQRSTAPFVPRSYIVELDASSASKSNAGSKRAAAVDHFHEHLVARGKKDKYTTRYEWNDPQLFVGMSVTLDSDDDLHVLLSAPNVKSIRRNTLYSLPAFDPVPASDDFVRTSVGSQPAANAKRSPASKGEAGVKDTFSPHVMTGVDKLHAAGYFGAGQTVGVIDSGIDYTHPALGGKPGNQACFGPGCKVIGGHDFVGDKYNGSNTPVADNDPFADCPGSGHGTHVAGTIAANDTTLGFTGVAPHANLRAYRVFGCGGSASDDVIISALQRAYFDGNDILSLSIGGPGGWLNSGGAAVASRIVDLGTPVVIAQGNDGAYGTYYSSAPASGGGVAAIGSVQNVQLTGYTAKVSPTGLGKDAITYLVGSPFTFASGAKPQLEVYATSTDPEIKDDGCAPLPDSTPDLSNKVVVVGRGTCPFATKFTNVAAKGAKYVFIYNTPAPASVTYVSSQVPGQQAASLTREDGQFLVKQFAAGKKVTLDFSDLQSNTEPDTASGGLMSSFSTYGLSNENRLLPQISAPGGNILSTWPIKLGKYTIISGTSMATPFMSGSFAVYRAAHGGKTSPQSLLSIFGSTGAPLRQSKADSSEYETLVKQGGGLTQSFDAFYQDIEYSPRAIELNDTTHFVGSHQITLKNTGKKPRTFSLTHQAVGTAISKKDGTDVFFNDGPVPLTSQYAKVDISKKKVTVSPGGSTTFSVKVTPPSGLDATKLPIYSGYVVLTPAGSDYTGLRIPYGGVVGDLSSTKILDDSAELFGVQLPFIGDSNTDPITDDSHVFDLSSTDASKNPKLYLRFVFGTPSYQIDVVPANTTFKPTIAINDSGSKQRRKRAIDLALAGGHKGFNVVRRQHAQVESIEAAADRKQIAEEQSQTADAAAAAPASDANAKKGGKPGKPEKPGKPTTPVPVTPPTKAGDNFADVGIVGTLYREQWIGRNSDTGLADDYSFVAVPLTRDLALPQGGSVTLPDGEYRLLLRAQKVFTQGTKEADYESYLSHKFTVKSAAPAASTSSSAAPSPTPN</sequence>
<dbReference type="PANTHER" id="PTHR43806:SF66">
    <property type="entry name" value="SERIN ENDOPEPTIDASE"/>
    <property type="match status" value="1"/>
</dbReference>
<feature type="active site" description="Charge relay system" evidence="8 9">
    <location>
        <position position="284"/>
    </location>
</feature>
<evidence type="ECO:0000256" key="4">
    <source>
        <dbReference type="ARBA" id="ARBA00022670"/>
    </source>
</evidence>
<evidence type="ECO:0000256" key="6">
    <source>
        <dbReference type="ARBA" id="ARBA00022801"/>
    </source>
</evidence>
<dbReference type="PRINTS" id="PR00723">
    <property type="entry name" value="SUBTILISIN"/>
</dbReference>
<feature type="active site" description="Charge relay system" evidence="8 9">
    <location>
        <position position="226"/>
    </location>
</feature>
<proteinExistence type="inferred from homology"/>
<gene>
    <name evidence="16" type="ORF">PSFLO_01334</name>
</gene>
<evidence type="ECO:0000256" key="3">
    <source>
        <dbReference type="ARBA" id="ARBA00022525"/>
    </source>
</evidence>
<evidence type="ECO:0000256" key="5">
    <source>
        <dbReference type="ARBA" id="ARBA00022729"/>
    </source>
</evidence>
<dbReference type="InterPro" id="IPR034187">
    <property type="entry name" value="Peptidases_S8_5"/>
</dbReference>
<dbReference type="CDD" id="cd02124">
    <property type="entry name" value="PA_PoS1_like"/>
    <property type="match status" value="1"/>
</dbReference>
<dbReference type="InterPro" id="IPR036852">
    <property type="entry name" value="Peptidase_S8/S53_dom_sf"/>
</dbReference>
<dbReference type="Pfam" id="PF00082">
    <property type="entry name" value="Peptidase_S8"/>
    <property type="match status" value="1"/>
</dbReference>
<evidence type="ECO:0000256" key="7">
    <source>
        <dbReference type="ARBA" id="ARBA00022825"/>
    </source>
</evidence>
<protein>
    <submittedName>
        <fullName evidence="16">Related to subtilisin-like serine protease</fullName>
    </submittedName>
</protein>
<evidence type="ECO:0000259" key="15">
    <source>
        <dbReference type="Pfam" id="PF06280"/>
    </source>
</evidence>
<evidence type="ECO:0000256" key="12">
    <source>
        <dbReference type="SAM" id="SignalP"/>
    </source>
</evidence>
<dbReference type="Gene3D" id="3.50.30.30">
    <property type="match status" value="1"/>
</dbReference>
<evidence type="ECO:0000256" key="1">
    <source>
        <dbReference type="ARBA" id="ARBA00011073"/>
    </source>
</evidence>
<dbReference type="InterPro" id="IPR023828">
    <property type="entry name" value="Peptidase_S8_Ser-AS"/>
</dbReference>
<evidence type="ECO:0000256" key="2">
    <source>
        <dbReference type="ARBA" id="ARBA00022512"/>
    </source>
</evidence>
<dbReference type="AlphaFoldDB" id="A0A5C3EU30"/>
<feature type="domain" description="Peptidase S8/S53" evidence="13">
    <location>
        <begin position="217"/>
        <end position="625"/>
    </location>
</feature>
<dbReference type="SUPFAM" id="SSF52025">
    <property type="entry name" value="PA domain"/>
    <property type="match status" value="1"/>
</dbReference>
<feature type="domain" description="C5a peptidase/Subtilisin-like protease SBT2-like Fn3-like" evidence="15">
    <location>
        <begin position="679"/>
        <end position="795"/>
    </location>
</feature>
<dbReference type="OrthoDB" id="206201at2759"/>
<dbReference type="Pfam" id="PF02225">
    <property type="entry name" value="PA"/>
    <property type="match status" value="1"/>
</dbReference>
<dbReference type="GO" id="GO:0004252">
    <property type="term" value="F:serine-type endopeptidase activity"/>
    <property type="evidence" value="ECO:0007669"/>
    <property type="project" value="UniProtKB-UniRule"/>
</dbReference>
<feature type="region of interest" description="Disordered" evidence="11">
    <location>
        <begin position="175"/>
        <end position="197"/>
    </location>
</feature>
<dbReference type="SUPFAM" id="SSF52743">
    <property type="entry name" value="Subtilisin-like"/>
    <property type="match status" value="1"/>
</dbReference>
<keyword evidence="5 12" id="KW-0732">Signal</keyword>
<comment type="similarity">
    <text evidence="1 9 10">Belongs to the peptidase S8 family.</text>
</comment>
<dbReference type="InterPro" id="IPR003137">
    <property type="entry name" value="PA_domain"/>
</dbReference>
<dbReference type="Gene3D" id="2.60.40.1710">
    <property type="entry name" value="Subtilisin-like superfamily"/>
    <property type="match status" value="1"/>
</dbReference>
<dbReference type="PROSITE" id="PS51892">
    <property type="entry name" value="SUBTILASE"/>
    <property type="match status" value="1"/>
</dbReference>